<accession>A0AC34PWN9</accession>
<reference evidence="2" key="1">
    <citation type="submission" date="2022-11" db="UniProtKB">
        <authorList>
            <consortium name="WormBaseParasite"/>
        </authorList>
    </citation>
    <scope>IDENTIFICATION</scope>
</reference>
<organism evidence="1 2">
    <name type="scientific">Panagrolaimus sp. JU765</name>
    <dbReference type="NCBI Taxonomy" id="591449"/>
    <lineage>
        <taxon>Eukaryota</taxon>
        <taxon>Metazoa</taxon>
        <taxon>Ecdysozoa</taxon>
        <taxon>Nematoda</taxon>
        <taxon>Chromadorea</taxon>
        <taxon>Rhabditida</taxon>
        <taxon>Tylenchina</taxon>
        <taxon>Panagrolaimomorpha</taxon>
        <taxon>Panagrolaimoidea</taxon>
        <taxon>Panagrolaimidae</taxon>
        <taxon>Panagrolaimus</taxon>
    </lineage>
</organism>
<sequence>MKLFEWLKTASLMKLFEWVKTAFAAGFDSSLYAKRVLEADVQIDIDKQYSIQHFHRRDLKLRMTESDSYGLLKVSIWGLLWFSFMKLTGFSTEYVDNLLWSLLITSIAYPAFFDEELFTASYYSRLYYIAVIPLFLIENRFLQLYPDSGFLVILLGSSLVHFIVMVTFLEFYTYYTLEKLLCMVEKDSQNVKEFITVIKSIDNWYYYIKTKDKFTRVPYYSIRKVVVKHLEECDGVFRCMKDFISRTTVVESNLPDVFENTSDMIKNIFDDVDVVDYNEMRIKKYFVYITMLRSDVFTELYFNLLYNESIFTQMDQINRFFYLYKMITRPSFSEKAYKEILLCLSESRTKSKLVQKETNDPDGKTKLLDLLFIALDLIEQSSTISEVRTQINEIIERIYNMMNGKKLRNKKKPEMMKPELSDEEDMTEEISIDEHHDQKLMDEMKGFLAQKQTIAEHFSRLYGDHGEDSDGSASSKDSVPIKSSKINGGAGDSNPLARIDLLASLQESLKNRTKAADEVIYDLDD</sequence>
<evidence type="ECO:0000313" key="1">
    <source>
        <dbReference type="Proteomes" id="UP000887576"/>
    </source>
</evidence>
<dbReference type="WBParaSite" id="JU765_v2.g10676.t1">
    <property type="protein sequence ID" value="JU765_v2.g10676.t1"/>
    <property type="gene ID" value="JU765_v2.g10676"/>
</dbReference>
<evidence type="ECO:0000313" key="2">
    <source>
        <dbReference type="WBParaSite" id="JU765_v2.g10676.t1"/>
    </source>
</evidence>
<protein>
    <submittedName>
        <fullName evidence="2">Uncharacterized protein</fullName>
    </submittedName>
</protein>
<dbReference type="Proteomes" id="UP000887576">
    <property type="component" value="Unplaced"/>
</dbReference>
<proteinExistence type="predicted"/>
<name>A0AC34PWN9_9BILA</name>